<evidence type="ECO:0000313" key="3">
    <source>
        <dbReference type="Proteomes" id="UP000255239"/>
    </source>
</evidence>
<dbReference type="RefSeq" id="WP_032413543.1">
    <property type="nucleotide sequence ID" value="NZ_CACSCU010000016.1"/>
</dbReference>
<organism evidence="1 3">
    <name type="scientific">Klebsiella pneumoniae</name>
    <dbReference type="NCBI Taxonomy" id="573"/>
    <lineage>
        <taxon>Bacteria</taxon>
        <taxon>Pseudomonadati</taxon>
        <taxon>Pseudomonadota</taxon>
        <taxon>Gammaproteobacteria</taxon>
        <taxon>Enterobacterales</taxon>
        <taxon>Enterobacteriaceae</taxon>
        <taxon>Klebsiella/Raoultella group</taxon>
        <taxon>Klebsiella</taxon>
        <taxon>Klebsiella pneumoniae complex</taxon>
    </lineage>
</organism>
<reference evidence="1 3" key="1">
    <citation type="submission" date="2018-06" db="EMBL/GenBank/DDBJ databases">
        <authorList>
            <consortium name="Pathogen Informatics"/>
            <person name="Doyle S."/>
        </authorList>
    </citation>
    <scope>NUCLEOTIDE SEQUENCE [LARGE SCALE GENOMIC DNA]</scope>
    <source>
        <strain evidence="1 3">NCTC11679</strain>
    </source>
</reference>
<dbReference type="EMBL" id="UGMG01000007">
    <property type="protein sequence ID" value="STX12013.1"/>
    <property type="molecule type" value="Genomic_DNA"/>
</dbReference>
<accession>A0A2H2WGC1</accession>
<protein>
    <submittedName>
        <fullName evidence="1">Uncharacterized protein</fullName>
    </submittedName>
</protein>
<evidence type="ECO:0000313" key="2">
    <source>
        <dbReference type="EMBL" id="STX12013.1"/>
    </source>
</evidence>
<dbReference type="Proteomes" id="UP000255239">
    <property type="component" value="Unassembled WGS sequence"/>
</dbReference>
<dbReference type="AlphaFoldDB" id="A0A2H2WGC1"/>
<sequence>MANLVLLLIVALCLLQQWVAYRTWRAFRESRLVRRALFKGEAFAHRYRMWQRLYREILMTGGRKDVDY</sequence>
<evidence type="ECO:0000313" key="1">
    <source>
        <dbReference type="EMBL" id="STX11939.1"/>
    </source>
</evidence>
<dbReference type="EMBL" id="UGMG01000005">
    <property type="protein sequence ID" value="STX11939.1"/>
    <property type="molecule type" value="Genomic_DNA"/>
</dbReference>
<name>A0A2H2WGC1_KLEPN</name>
<proteinExistence type="predicted"/>
<gene>
    <name evidence="1" type="ORF">NCTC11679_06402</name>
    <name evidence="2" type="ORF">NCTC11679_06476</name>
</gene>